<dbReference type="AlphaFoldDB" id="L0A1L3"/>
<evidence type="ECO:0000313" key="2">
    <source>
        <dbReference type="Proteomes" id="UP000010467"/>
    </source>
</evidence>
<dbReference type="HOGENOM" id="CLU_737168_0_0_0"/>
<dbReference type="STRING" id="937777.Deipe_1521"/>
<organism evidence="1 2">
    <name type="scientific">Deinococcus peraridilitoris (strain DSM 19664 / LMG 22246 / CIP 109416 / KR-200)</name>
    <dbReference type="NCBI Taxonomy" id="937777"/>
    <lineage>
        <taxon>Bacteria</taxon>
        <taxon>Thermotogati</taxon>
        <taxon>Deinococcota</taxon>
        <taxon>Deinococci</taxon>
        <taxon>Deinococcales</taxon>
        <taxon>Deinococcaceae</taxon>
        <taxon>Deinococcus</taxon>
    </lineage>
</organism>
<dbReference type="EMBL" id="CP003382">
    <property type="protein sequence ID" value="AFZ67062.1"/>
    <property type="molecule type" value="Genomic_DNA"/>
</dbReference>
<protein>
    <submittedName>
        <fullName evidence="1">Uncharacterized protein</fullName>
    </submittedName>
</protein>
<dbReference type="RefSeq" id="WP_015235370.1">
    <property type="nucleotide sequence ID" value="NC_019793.1"/>
</dbReference>
<sequence length="375" mass="38619">MTKIINATALAQLVTSGEFPLTPLEADGPTPADTWPVKFQKLFEDLFGDIALIATQLSGMYSEVASIAALQALTGADRVDKKLYFVPHVGFFRYDAANTTGALTNRVIVPSDNVGRYVNALNSVIGATSGLARLNSSGQVVDAAGNVVGSGSTFDPTKYQYYDFSGGVVSSVVSGSIFQGGSNGATGAGVASIDARNGTYDGGVVLNSGTTTTGRGSIAAGPGGSTHANVILGTRRRRVGWVARIPTASDGTDTFRARFGWMDTADGVTDGLWGEYSTADGTANWRLVASAGGVTETVTSTTAVAIGTDLLVEVEVNADGSQGLLFVNGVQVASVGGTRIPKGAAQATGYVVTIRKSAGTNNRTIELYDARVISY</sequence>
<name>L0A1L3_DEIPD</name>
<gene>
    <name evidence="1" type="ordered locus">Deipe_1521</name>
</gene>
<accession>L0A1L3</accession>
<evidence type="ECO:0000313" key="1">
    <source>
        <dbReference type="EMBL" id="AFZ67062.1"/>
    </source>
</evidence>
<dbReference type="KEGG" id="dpd:Deipe_1521"/>
<proteinExistence type="predicted"/>
<keyword evidence="2" id="KW-1185">Reference proteome</keyword>
<dbReference type="Proteomes" id="UP000010467">
    <property type="component" value="Chromosome"/>
</dbReference>
<dbReference type="PATRIC" id="fig|937777.3.peg.1524"/>
<reference evidence="2" key="1">
    <citation type="submission" date="2012-03" db="EMBL/GenBank/DDBJ databases">
        <title>Complete sequence of chromosome of Deinococcus peraridilitoris DSM 19664.</title>
        <authorList>
            <person name="Lucas S."/>
            <person name="Copeland A."/>
            <person name="Lapidus A."/>
            <person name="Glavina del Rio T."/>
            <person name="Dalin E."/>
            <person name="Tice H."/>
            <person name="Bruce D."/>
            <person name="Goodwin L."/>
            <person name="Pitluck S."/>
            <person name="Peters L."/>
            <person name="Mikhailova N."/>
            <person name="Lu M."/>
            <person name="Kyrpides N."/>
            <person name="Mavromatis K."/>
            <person name="Ivanova N."/>
            <person name="Brettin T."/>
            <person name="Detter J.C."/>
            <person name="Han C."/>
            <person name="Larimer F."/>
            <person name="Land M."/>
            <person name="Hauser L."/>
            <person name="Markowitz V."/>
            <person name="Cheng J.-F."/>
            <person name="Hugenholtz P."/>
            <person name="Woyke T."/>
            <person name="Wu D."/>
            <person name="Pukall R."/>
            <person name="Steenblock K."/>
            <person name="Brambilla E."/>
            <person name="Klenk H.-P."/>
            <person name="Eisen J.A."/>
        </authorList>
    </citation>
    <scope>NUCLEOTIDE SEQUENCE [LARGE SCALE GENOMIC DNA]</scope>
    <source>
        <strain evidence="2">DSM 19664 / LMG 22246 / CIP 109416 / KR-200</strain>
    </source>
</reference>